<gene>
    <name evidence="1" type="ORF">JJB11_23030</name>
</gene>
<dbReference type="AlphaFoldDB" id="A0A934TWZ1"/>
<comment type="caution">
    <text evidence="1">The sequence shown here is derived from an EMBL/GenBank/DDBJ whole genome shotgun (WGS) entry which is preliminary data.</text>
</comment>
<evidence type="ECO:0000313" key="2">
    <source>
        <dbReference type="Proteomes" id="UP000630528"/>
    </source>
</evidence>
<accession>A0A934TWZ1</accession>
<evidence type="ECO:0000313" key="1">
    <source>
        <dbReference type="EMBL" id="MBK6008982.1"/>
    </source>
</evidence>
<dbReference type="Proteomes" id="UP000630528">
    <property type="component" value="Unassembled WGS sequence"/>
</dbReference>
<reference evidence="1" key="1">
    <citation type="journal article" date="2012" name="J. Microbiol. Biotechnol.">
        <title>Ramlibacter ginsenosidimutans sp. nov., with ginsenoside-converting activity.</title>
        <authorList>
            <person name="Wang L."/>
            <person name="An D.S."/>
            <person name="Kim S.G."/>
            <person name="Jin F.X."/>
            <person name="Kim S.C."/>
            <person name="Lee S.T."/>
            <person name="Im W.T."/>
        </authorList>
    </citation>
    <scope>NUCLEOTIDE SEQUENCE</scope>
    <source>
        <strain evidence="1">KACC 17527</strain>
    </source>
</reference>
<dbReference type="RefSeq" id="WP_201177102.1">
    <property type="nucleotide sequence ID" value="NZ_JAEPWM010000013.1"/>
</dbReference>
<sequence length="291" mass="32002">MATSVRMQRRPAAALAADVHELLESMARKRVPRLDAVRQRLQEARAGMELAALEDALHATHATTTTLDFLAGRSGGERSGEFLRQGQALAAAVAHLTRLTGEVVQREGVRSPVARLQWIDLVVESRSLRKRIRQGAQWLAEMGQDLAERRRQAQPGVAQRAIDELARRGASMHERLQAAHRLCSEARSVHMASEQLAGERAVLCATLLDRVLPACGRLDGELQPLLHAAGYRALVPTELIAAIDARHALQVELTQAAAQIIRLQAAEQELATRLAQMTDKARRLMDAFKEA</sequence>
<protein>
    <submittedName>
        <fullName evidence="1">Uncharacterized protein</fullName>
    </submittedName>
</protein>
<dbReference type="EMBL" id="JAEPWM010000013">
    <property type="protein sequence ID" value="MBK6008982.1"/>
    <property type="molecule type" value="Genomic_DNA"/>
</dbReference>
<reference evidence="1" key="2">
    <citation type="submission" date="2021-01" db="EMBL/GenBank/DDBJ databases">
        <authorList>
            <person name="Kang M."/>
        </authorList>
    </citation>
    <scope>NUCLEOTIDE SEQUENCE</scope>
    <source>
        <strain evidence="1">KACC 17527</strain>
    </source>
</reference>
<proteinExistence type="predicted"/>
<name>A0A934TWZ1_9BURK</name>
<organism evidence="1 2">
    <name type="scientific">Ramlibacter ginsenosidimutans</name>
    <dbReference type="NCBI Taxonomy" id="502333"/>
    <lineage>
        <taxon>Bacteria</taxon>
        <taxon>Pseudomonadati</taxon>
        <taxon>Pseudomonadota</taxon>
        <taxon>Betaproteobacteria</taxon>
        <taxon>Burkholderiales</taxon>
        <taxon>Comamonadaceae</taxon>
        <taxon>Ramlibacter</taxon>
    </lineage>
</organism>
<keyword evidence="2" id="KW-1185">Reference proteome</keyword>